<dbReference type="RefSeq" id="WP_223674724.1">
    <property type="nucleotide sequence ID" value="NZ_JAINZW010000001.1"/>
</dbReference>
<evidence type="ECO:0000256" key="1">
    <source>
        <dbReference type="SAM" id="Phobius"/>
    </source>
</evidence>
<sequence>MRLTDEELKHVLNVDWGMRFWSWFRWVMLAVLLLAATGDYTGLVNPPRMEWVVAGAVYLLVAWPGLCRVYVYRALRRLIEADPEARRQLDEARERRVGA</sequence>
<feature type="transmembrane region" description="Helical" evidence="1">
    <location>
        <begin position="49"/>
        <end position="71"/>
    </location>
</feature>
<feature type="transmembrane region" description="Helical" evidence="1">
    <location>
        <begin position="20"/>
        <end position="37"/>
    </location>
</feature>
<proteinExistence type="predicted"/>
<evidence type="ECO:0000313" key="2">
    <source>
        <dbReference type="EMBL" id="MBZ4038545.1"/>
    </source>
</evidence>
<keyword evidence="1" id="KW-0472">Membrane</keyword>
<reference evidence="2 3" key="1">
    <citation type="submission" date="2021-09" db="EMBL/GenBank/DDBJ databases">
        <title>Lysobacter sp. 13A isolated from the river sediment.</title>
        <authorList>
            <person name="Liu H."/>
            <person name="Li S."/>
            <person name="Mao S."/>
        </authorList>
    </citation>
    <scope>NUCLEOTIDE SEQUENCE [LARGE SCALE GENOMIC DNA]</scope>
    <source>
        <strain evidence="2 3">13A</strain>
    </source>
</reference>
<name>A0ABS7T3V4_9GAMM</name>
<dbReference type="Proteomes" id="UP001430954">
    <property type="component" value="Unassembled WGS sequence"/>
</dbReference>
<organism evidence="2 3">
    <name type="scientific">Novilysobacter selenitireducens</name>
    <dbReference type="NCBI Taxonomy" id="2872639"/>
    <lineage>
        <taxon>Bacteria</taxon>
        <taxon>Pseudomonadati</taxon>
        <taxon>Pseudomonadota</taxon>
        <taxon>Gammaproteobacteria</taxon>
        <taxon>Lysobacterales</taxon>
        <taxon>Lysobacteraceae</taxon>
        <taxon>Novilysobacter</taxon>
    </lineage>
</organism>
<keyword evidence="3" id="KW-1185">Reference proteome</keyword>
<evidence type="ECO:0000313" key="3">
    <source>
        <dbReference type="Proteomes" id="UP001430954"/>
    </source>
</evidence>
<keyword evidence="1" id="KW-0812">Transmembrane</keyword>
<protein>
    <submittedName>
        <fullName evidence="2">Uncharacterized protein</fullName>
    </submittedName>
</protein>
<accession>A0ABS7T3V4</accession>
<dbReference type="EMBL" id="JAINZW010000001">
    <property type="protein sequence ID" value="MBZ4038545.1"/>
    <property type="molecule type" value="Genomic_DNA"/>
</dbReference>
<gene>
    <name evidence="2" type="ORF">K6753_03200</name>
</gene>
<comment type="caution">
    <text evidence="2">The sequence shown here is derived from an EMBL/GenBank/DDBJ whole genome shotgun (WGS) entry which is preliminary data.</text>
</comment>
<keyword evidence="1" id="KW-1133">Transmembrane helix</keyword>